<evidence type="ECO:0000313" key="3">
    <source>
        <dbReference type="Proteomes" id="UP000018468"/>
    </source>
</evidence>
<dbReference type="Bgee" id="ENSLOCG00000005715">
    <property type="expression patterns" value="Expressed in testis and 5 other cell types or tissues"/>
</dbReference>
<dbReference type="STRING" id="7918.ENSLOCP00000006895"/>
<dbReference type="InParanoid" id="W5MET6"/>
<dbReference type="InterPro" id="IPR029417">
    <property type="entry name" value="FAM227"/>
</dbReference>
<keyword evidence="3" id="KW-1185">Reference proteome</keyword>
<dbReference type="PANTHER" id="PTHR33560:SF1">
    <property type="entry name" value="PROTEIN FAM227A"/>
    <property type="match status" value="1"/>
</dbReference>
<dbReference type="OMA" id="TAKEHHF"/>
<organism evidence="2 3">
    <name type="scientific">Lepisosteus oculatus</name>
    <name type="common">Spotted gar</name>
    <dbReference type="NCBI Taxonomy" id="7918"/>
    <lineage>
        <taxon>Eukaryota</taxon>
        <taxon>Metazoa</taxon>
        <taxon>Chordata</taxon>
        <taxon>Craniata</taxon>
        <taxon>Vertebrata</taxon>
        <taxon>Euteleostomi</taxon>
        <taxon>Actinopterygii</taxon>
        <taxon>Neopterygii</taxon>
        <taxon>Holostei</taxon>
        <taxon>Semionotiformes</taxon>
        <taxon>Lepisosteidae</taxon>
        <taxon>Lepisosteus</taxon>
    </lineage>
</organism>
<sequence>MADINRLCSPVAVYEEDVKENPVTAQRKRESQQEATRSPVSCLVGTIGKLNKKITHLQLDLQQYGKRPVTFNGYERPKGQMGFTPESEVNEKVRCQVLKCKERDEKDLQEISHVSPEHPSHSLQLDRQHKGNSCLEKMEKDKPKLVELHQYPGFSNEMPTLLPNNITLDTIISRVMKAQSHLARKHRCQAEFRSLLALPVMEYFLLDSFWFIFLQTYQPEQDSQDQLFSRLSENYIQLLTHCLFSRYGDIFLKEFPSTLCQILYCCFCCCFPQSCSTFHCDTFLSQLCNTAYQWIGGTRPTPGVFSQWDFSSLEPEEARKVELMSGSDKNKKTKGSSLSFLDAYSSSSCVPCLPSCSRHPSFTAARFKSRSSPFSASIPSLASVHSKGLQETRSYVSITADPADVQNKKVGAELMVFSSEADGTYYHPRRESHPACPGPYFKRCTFNLWGHSPLMQFYLQRRQADTQAGLDFLVQRSEIHQLPPADSSTYWEIVCQAHQQIQAQRRVIGALRSQQARDLASMHRKQLSERHELFRKEKKLLSCKRTVKRMCQLLVPDKKMNEPVKTKSEVTQAFEAALLAQD</sequence>
<dbReference type="GeneTree" id="ENSGT00940000169177"/>
<reference evidence="3" key="1">
    <citation type="submission" date="2011-12" db="EMBL/GenBank/DDBJ databases">
        <title>The Draft Genome of Lepisosteus oculatus.</title>
        <authorList>
            <consortium name="The Broad Institute Genome Assembly &amp; Analysis Group"/>
            <consortium name="Computational R&amp;D Group"/>
            <consortium name="and Sequencing Platform"/>
            <person name="Di Palma F."/>
            <person name="Alfoldi J."/>
            <person name="Johnson J."/>
            <person name="Berlin A."/>
            <person name="Gnerre S."/>
            <person name="Jaffe D."/>
            <person name="MacCallum I."/>
            <person name="Young S."/>
            <person name="Walker B.J."/>
            <person name="Lander E.S."/>
            <person name="Lindblad-Toh K."/>
        </authorList>
    </citation>
    <scope>NUCLEOTIDE SEQUENCE [LARGE SCALE GENOMIC DNA]</scope>
</reference>
<name>W5MET6_LEPOC</name>
<proteinExistence type="inferred from homology"/>
<dbReference type="Proteomes" id="UP000018468">
    <property type="component" value="Linkage group LG14"/>
</dbReference>
<evidence type="ECO:0000313" key="2">
    <source>
        <dbReference type="Ensembl" id="ENSLOCP00000006895.1"/>
    </source>
</evidence>
<dbReference type="eggNOG" id="ENOG502QR30">
    <property type="taxonomic scope" value="Eukaryota"/>
</dbReference>
<dbReference type="Pfam" id="PF14922">
    <property type="entry name" value="FWWh"/>
    <property type="match status" value="1"/>
</dbReference>
<dbReference type="AlphaFoldDB" id="W5MET6"/>
<dbReference type="KEGG" id="loc:107079133"/>
<dbReference type="EMBL" id="AHAT01015203">
    <property type="status" value="NOT_ANNOTATED_CDS"/>
    <property type="molecule type" value="Genomic_DNA"/>
</dbReference>
<evidence type="ECO:0000256" key="1">
    <source>
        <dbReference type="ARBA" id="ARBA00008666"/>
    </source>
</evidence>
<dbReference type="PANTHER" id="PTHR33560">
    <property type="entry name" value="PROTEIN FAM227B"/>
    <property type="match status" value="1"/>
</dbReference>
<dbReference type="HOGENOM" id="CLU_028274_2_0_1"/>
<reference evidence="2" key="3">
    <citation type="submission" date="2025-09" db="UniProtKB">
        <authorList>
            <consortium name="Ensembl"/>
        </authorList>
    </citation>
    <scope>IDENTIFICATION</scope>
</reference>
<accession>W5MET6</accession>
<comment type="similarity">
    <text evidence="1">Belongs to the FAM227 family.</text>
</comment>
<protein>
    <submittedName>
        <fullName evidence="2">Family with sequence similarity 227 member A</fullName>
    </submittedName>
</protein>
<reference evidence="2" key="2">
    <citation type="submission" date="2025-08" db="UniProtKB">
        <authorList>
            <consortium name="Ensembl"/>
        </authorList>
    </citation>
    <scope>IDENTIFICATION</scope>
</reference>
<dbReference type="OrthoDB" id="192208at2759"/>
<dbReference type="Ensembl" id="ENSLOCT00000006903.1">
    <property type="protein sequence ID" value="ENSLOCP00000006895.1"/>
    <property type="gene ID" value="ENSLOCG00000005715.1"/>
</dbReference>